<dbReference type="SUPFAM" id="SSF54991">
    <property type="entry name" value="Anticodon-binding domain of PheRS"/>
    <property type="match status" value="1"/>
</dbReference>
<keyword evidence="9" id="KW-0030">Aminoacyl-tRNA synthetase</keyword>
<dbReference type="AlphaFoldDB" id="A0A1F6DBX0"/>
<dbReference type="Gene3D" id="3.30.56.10">
    <property type="match status" value="2"/>
</dbReference>
<organism evidence="12 13">
    <name type="scientific">Candidatus Kaiserbacteria bacterium RIFCSPHIGHO2_02_FULL_50_50</name>
    <dbReference type="NCBI Taxonomy" id="1798492"/>
    <lineage>
        <taxon>Bacteria</taxon>
        <taxon>Candidatus Kaiseribacteriota</taxon>
    </lineage>
</organism>
<dbReference type="GO" id="GO:0000287">
    <property type="term" value="F:magnesium ion binding"/>
    <property type="evidence" value="ECO:0007669"/>
    <property type="project" value="InterPro"/>
</dbReference>
<evidence type="ECO:0000256" key="7">
    <source>
        <dbReference type="ARBA" id="ARBA00022842"/>
    </source>
</evidence>
<keyword evidence="6" id="KW-0067">ATP-binding</keyword>
<comment type="caution">
    <text evidence="12">The sequence shown here is derived from an EMBL/GenBank/DDBJ whole genome shotgun (WGS) entry which is preliminary data.</text>
</comment>
<evidence type="ECO:0000256" key="9">
    <source>
        <dbReference type="ARBA" id="ARBA00023146"/>
    </source>
</evidence>
<keyword evidence="3" id="KW-0436">Ligase</keyword>
<dbReference type="InterPro" id="IPR045060">
    <property type="entry name" value="Phe-tRNA-ligase_IIc_bsu"/>
</dbReference>
<dbReference type="Pfam" id="PF03484">
    <property type="entry name" value="B5"/>
    <property type="match status" value="1"/>
</dbReference>
<dbReference type="GO" id="GO:0005524">
    <property type="term" value="F:ATP binding"/>
    <property type="evidence" value="ECO:0007669"/>
    <property type="project" value="UniProtKB-KW"/>
</dbReference>
<dbReference type="EC" id="6.1.1.20" evidence="2"/>
<evidence type="ECO:0000259" key="10">
    <source>
        <dbReference type="PROSITE" id="PS51447"/>
    </source>
</evidence>
<evidence type="ECO:0000313" key="13">
    <source>
        <dbReference type="Proteomes" id="UP000178794"/>
    </source>
</evidence>
<keyword evidence="7" id="KW-0460">Magnesium</keyword>
<dbReference type="Gene3D" id="3.50.40.10">
    <property type="entry name" value="Phenylalanyl-trna Synthetase, Chain B, domain 3"/>
    <property type="match status" value="1"/>
</dbReference>
<keyword evidence="4" id="KW-0479">Metal-binding</keyword>
<dbReference type="SUPFAM" id="SSF46955">
    <property type="entry name" value="Putative DNA-binding domain"/>
    <property type="match status" value="1"/>
</dbReference>
<dbReference type="GO" id="GO:0003723">
    <property type="term" value="F:RNA binding"/>
    <property type="evidence" value="ECO:0007669"/>
    <property type="project" value="InterPro"/>
</dbReference>
<evidence type="ECO:0000256" key="6">
    <source>
        <dbReference type="ARBA" id="ARBA00022840"/>
    </source>
</evidence>
<dbReference type="Pfam" id="PF17759">
    <property type="entry name" value="tRNA_synthFbeta"/>
    <property type="match status" value="1"/>
</dbReference>
<evidence type="ECO:0000256" key="3">
    <source>
        <dbReference type="ARBA" id="ARBA00022598"/>
    </source>
</evidence>
<dbReference type="InterPro" id="IPR041616">
    <property type="entry name" value="PheRS_beta_core"/>
</dbReference>
<reference evidence="12 13" key="1">
    <citation type="journal article" date="2016" name="Nat. Commun.">
        <title>Thousands of microbial genomes shed light on interconnected biogeochemical processes in an aquifer system.</title>
        <authorList>
            <person name="Anantharaman K."/>
            <person name="Brown C.T."/>
            <person name="Hug L.A."/>
            <person name="Sharon I."/>
            <person name="Castelle C.J."/>
            <person name="Probst A.J."/>
            <person name="Thomas B.C."/>
            <person name="Singh A."/>
            <person name="Wilkins M.J."/>
            <person name="Karaoz U."/>
            <person name="Brodie E.L."/>
            <person name="Williams K.H."/>
            <person name="Hubbard S.S."/>
            <person name="Banfield J.F."/>
        </authorList>
    </citation>
    <scope>NUCLEOTIDE SEQUENCE [LARGE SCALE GENOMIC DNA]</scope>
</reference>
<dbReference type="Pfam" id="PF03147">
    <property type="entry name" value="FDX-ACB"/>
    <property type="match status" value="1"/>
</dbReference>
<dbReference type="Proteomes" id="UP000178794">
    <property type="component" value="Unassembled WGS sequence"/>
</dbReference>
<dbReference type="Gene3D" id="3.30.70.380">
    <property type="entry name" value="Ferrodoxin-fold anticodon-binding domain"/>
    <property type="match status" value="1"/>
</dbReference>
<comment type="cofactor">
    <cofactor evidence="1">
        <name>Mg(2+)</name>
        <dbReference type="ChEBI" id="CHEBI:18420"/>
    </cofactor>
</comment>
<dbReference type="PANTHER" id="PTHR10947">
    <property type="entry name" value="PHENYLALANYL-TRNA SYNTHETASE BETA CHAIN AND LEUCINE-RICH REPEAT-CONTAINING PROTEIN 47"/>
    <property type="match status" value="1"/>
</dbReference>
<proteinExistence type="predicted"/>
<dbReference type="EMBL" id="MFLF01000021">
    <property type="protein sequence ID" value="OGG58916.1"/>
    <property type="molecule type" value="Genomic_DNA"/>
</dbReference>
<dbReference type="PROSITE" id="PS51447">
    <property type="entry name" value="FDX_ACB"/>
    <property type="match status" value="1"/>
</dbReference>
<dbReference type="SUPFAM" id="SSF56037">
    <property type="entry name" value="PheT/TilS domain"/>
    <property type="match status" value="1"/>
</dbReference>
<feature type="domain" description="FDX-ACB" evidence="10">
    <location>
        <begin position="576"/>
        <end position="663"/>
    </location>
</feature>
<feature type="domain" description="B5" evidence="11">
    <location>
        <begin position="313"/>
        <end position="400"/>
    </location>
</feature>
<dbReference type="InterPro" id="IPR005147">
    <property type="entry name" value="tRNA_synthase_B5-dom"/>
</dbReference>
<evidence type="ECO:0000313" key="12">
    <source>
        <dbReference type="EMBL" id="OGG58916.1"/>
    </source>
</evidence>
<dbReference type="STRING" id="1798492.A3C89_03455"/>
<dbReference type="SMART" id="SM00896">
    <property type="entry name" value="FDX-ACB"/>
    <property type="match status" value="1"/>
</dbReference>
<dbReference type="PROSITE" id="PS51483">
    <property type="entry name" value="B5"/>
    <property type="match status" value="1"/>
</dbReference>
<evidence type="ECO:0000256" key="1">
    <source>
        <dbReference type="ARBA" id="ARBA00001946"/>
    </source>
</evidence>
<evidence type="ECO:0000256" key="2">
    <source>
        <dbReference type="ARBA" id="ARBA00012814"/>
    </source>
</evidence>
<dbReference type="GO" id="GO:0006432">
    <property type="term" value="P:phenylalanyl-tRNA aminoacylation"/>
    <property type="evidence" value="ECO:0007669"/>
    <property type="project" value="InterPro"/>
</dbReference>
<dbReference type="Gene3D" id="3.30.930.10">
    <property type="entry name" value="Bira Bifunctional Protein, Domain 2"/>
    <property type="match status" value="1"/>
</dbReference>
<dbReference type="GO" id="GO:0009328">
    <property type="term" value="C:phenylalanine-tRNA ligase complex"/>
    <property type="evidence" value="ECO:0007669"/>
    <property type="project" value="TreeGrafter"/>
</dbReference>
<keyword evidence="8" id="KW-0648">Protein biosynthesis</keyword>
<sequence length="663" mass="72739">MEKCAMCTSPLANSFKNVMMHSMLISYARLQTFFAEPLPAVEELESLLTFHAWEIDEVIPKPEFGDTIFDVKVLPDKSAWALSHVGVAREIATLLGRTLVQDPVATPHEAPFPVRVSETKVTAKNCDRYTLARIDGVKVASSPKWLADFLVSVGQRSINNIVDATNFVLFVYGQPTHVFDTDKVAKISVREARDGEKITLLGGAEATFTAGDVVIADAASDTPLAVGGVKGGATAELESTTTSILIESAHFDAVATRKTAQRLKLRTDASVRYENGILHDMAPIGRDECVKLILELAGGECVWTEDSYTGTPTEQKEIILSAAQLSSVLGINVAPGVVEDILDRMDCIVNTSTFSRNNGNSQTSNITWHVFPPFWRTDLVIPEDLIEDIARIHGLEHVRAAMLPQAALTEINKNFYYTEKIREALANVGFSEILTSSFRKKDIVPLMNSLASDKGYLRSTLTENMREALAKNAPNIDLLGLKEIRIFEIGTAFTEHGDTLALALGIRGPSGYKAKAHDSILEEARTALRAILGEVTLHAQEGVIEIDLGNIIAALPARAAYDVIHAPSSATFAPFSLFPAVSRDIAFWAENPDAALIEKELRAVAGKQLVRAELVDRFEKEVRTSLAFRFVFQSFEKTLTDDEVNADMEKVYQKARDLGFETR</sequence>
<keyword evidence="5" id="KW-0547">Nucleotide-binding</keyword>
<accession>A0A1F6DBX0</accession>
<name>A0A1F6DBX0_9BACT</name>
<dbReference type="Pfam" id="PF03483">
    <property type="entry name" value="B3_4"/>
    <property type="match status" value="1"/>
</dbReference>
<dbReference type="SMART" id="SM00874">
    <property type="entry name" value="B5"/>
    <property type="match status" value="1"/>
</dbReference>
<evidence type="ECO:0000256" key="8">
    <source>
        <dbReference type="ARBA" id="ARBA00022917"/>
    </source>
</evidence>
<protein>
    <recommendedName>
        <fullName evidence="2">phenylalanine--tRNA ligase</fullName>
        <ecNumber evidence="2">6.1.1.20</ecNumber>
    </recommendedName>
</protein>
<evidence type="ECO:0000259" key="11">
    <source>
        <dbReference type="PROSITE" id="PS51483"/>
    </source>
</evidence>
<dbReference type="SMART" id="SM00873">
    <property type="entry name" value="B3_4"/>
    <property type="match status" value="1"/>
</dbReference>
<dbReference type="GO" id="GO:0004826">
    <property type="term" value="F:phenylalanine-tRNA ligase activity"/>
    <property type="evidence" value="ECO:0007669"/>
    <property type="project" value="UniProtKB-EC"/>
</dbReference>
<dbReference type="SUPFAM" id="SSF55681">
    <property type="entry name" value="Class II aaRS and biotin synthetases"/>
    <property type="match status" value="1"/>
</dbReference>
<dbReference type="InterPro" id="IPR045864">
    <property type="entry name" value="aa-tRNA-synth_II/BPL/LPL"/>
</dbReference>
<dbReference type="InterPro" id="IPR036690">
    <property type="entry name" value="Fdx_antiC-bd_sf"/>
</dbReference>
<evidence type="ECO:0000256" key="5">
    <source>
        <dbReference type="ARBA" id="ARBA00022741"/>
    </source>
</evidence>
<dbReference type="InterPro" id="IPR005146">
    <property type="entry name" value="B3/B4_tRNA-bd"/>
</dbReference>
<dbReference type="InterPro" id="IPR009061">
    <property type="entry name" value="DNA-bd_dom_put_sf"/>
</dbReference>
<dbReference type="InterPro" id="IPR005121">
    <property type="entry name" value="Fdx_antiC-bd"/>
</dbReference>
<gene>
    <name evidence="12" type="ORF">A3C89_03455</name>
</gene>
<dbReference type="PANTHER" id="PTHR10947:SF0">
    <property type="entry name" value="PHENYLALANINE--TRNA LIGASE BETA SUBUNIT"/>
    <property type="match status" value="1"/>
</dbReference>
<evidence type="ECO:0000256" key="4">
    <source>
        <dbReference type="ARBA" id="ARBA00022723"/>
    </source>
</evidence>
<dbReference type="InterPro" id="IPR020825">
    <property type="entry name" value="Phe-tRNA_synthase-like_B3/B4"/>
</dbReference>